<name>A0AAJ0E370_9PEZI</name>
<dbReference type="Proteomes" id="UP001240678">
    <property type="component" value="Unassembled WGS sequence"/>
</dbReference>
<feature type="compositionally biased region" description="Low complexity" evidence="1">
    <location>
        <begin position="49"/>
        <end position="61"/>
    </location>
</feature>
<dbReference type="RefSeq" id="XP_060317121.1">
    <property type="nucleotide sequence ID" value="XM_060453163.1"/>
</dbReference>
<dbReference type="EMBL" id="MOOE01000004">
    <property type="protein sequence ID" value="KAK1532999.1"/>
    <property type="molecule type" value="Genomic_DNA"/>
</dbReference>
<keyword evidence="3" id="KW-1185">Reference proteome</keyword>
<gene>
    <name evidence="2" type="ORF">CCOS01_04982</name>
</gene>
<evidence type="ECO:0000256" key="1">
    <source>
        <dbReference type="SAM" id="MobiDB-lite"/>
    </source>
</evidence>
<proteinExistence type="predicted"/>
<organism evidence="2 3">
    <name type="scientific">Colletotrichum costaricense</name>
    <dbReference type="NCBI Taxonomy" id="1209916"/>
    <lineage>
        <taxon>Eukaryota</taxon>
        <taxon>Fungi</taxon>
        <taxon>Dikarya</taxon>
        <taxon>Ascomycota</taxon>
        <taxon>Pezizomycotina</taxon>
        <taxon>Sordariomycetes</taxon>
        <taxon>Hypocreomycetidae</taxon>
        <taxon>Glomerellales</taxon>
        <taxon>Glomerellaceae</taxon>
        <taxon>Colletotrichum</taxon>
        <taxon>Colletotrichum acutatum species complex</taxon>
    </lineage>
</organism>
<sequence>MSGASMARMVEVAGLTAAAVTGPVEVVLGEDTVEDGAEVSDVEPPDPPVAVDADPAEVVGPSDADSEGIEADGLEPGPFVAVPDGADDTEDKVAVESDDALAGELD</sequence>
<dbReference type="AlphaFoldDB" id="A0AAJ0E370"/>
<feature type="compositionally biased region" description="Acidic residues" evidence="1">
    <location>
        <begin position="34"/>
        <end position="44"/>
    </location>
</feature>
<dbReference type="GeneID" id="85336710"/>
<reference evidence="2 3" key="1">
    <citation type="submission" date="2016-10" db="EMBL/GenBank/DDBJ databases">
        <title>The genome sequence of Colletotrichum fioriniae PJ7.</title>
        <authorList>
            <person name="Baroncelli R."/>
        </authorList>
    </citation>
    <scope>NUCLEOTIDE SEQUENCE [LARGE SCALE GENOMIC DNA]</scope>
    <source>
        <strain evidence="2 3">IMI 309622</strain>
    </source>
</reference>
<evidence type="ECO:0000313" key="2">
    <source>
        <dbReference type="EMBL" id="KAK1532999.1"/>
    </source>
</evidence>
<evidence type="ECO:0000313" key="3">
    <source>
        <dbReference type="Proteomes" id="UP001240678"/>
    </source>
</evidence>
<feature type="region of interest" description="Disordered" evidence="1">
    <location>
        <begin position="34"/>
        <end position="76"/>
    </location>
</feature>
<feature type="compositionally biased region" description="Acidic residues" evidence="1">
    <location>
        <begin position="64"/>
        <end position="73"/>
    </location>
</feature>
<accession>A0AAJ0E370</accession>
<comment type="caution">
    <text evidence="2">The sequence shown here is derived from an EMBL/GenBank/DDBJ whole genome shotgun (WGS) entry which is preliminary data.</text>
</comment>
<protein>
    <submittedName>
        <fullName evidence="2">Uncharacterized protein</fullName>
    </submittedName>
</protein>